<geneLocation type="plasmid" evidence="1 2">
    <name>pDATS03</name>
</geneLocation>
<evidence type="ECO:0000313" key="2">
    <source>
        <dbReference type="Proteomes" id="UP001217044"/>
    </source>
</evidence>
<keyword evidence="2" id="KW-1185">Reference proteome</keyword>
<keyword evidence="1" id="KW-0614">Plasmid</keyword>
<proteinExistence type="predicted"/>
<protein>
    <submittedName>
        <fullName evidence="1">Uncharacterized protein</fullName>
    </submittedName>
</protein>
<dbReference type="Proteomes" id="UP001217044">
    <property type="component" value="Plasmid pDATS03"/>
</dbReference>
<gene>
    <name evidence="1" type="ORF">M8445_18045</name>
</gene>
<dbReference type="EMBL" id="CP115168">
    <property type="protein sequence ID" value="WDA60806.1"/>
    <property type="molecule type" value="Genomic_DNA"/>
</dbReference>
<evidence type="ECO:0000313" key="1">
    <source>
        <dbReference type="EMBL" id="WDA60806.1"/>
    </source>
</evidence>
<dbReference type="RefSeq" id="WP_273991548.1">
    <property type="nucleotide sequence ID" value="NZ_BAABQT010000027.1"/>
</dbReference>
<accession>A0ABY7V8W9</accession>
<organism evidence="1 2">
    <name type="scientific">Deinococcus aquaticus</name>
    <dbReference type="NCBI Taxonomy" id="328692"/>
    <lineage>
        <taxon>Bacteria</taxon>
        <taxon>Thermotogati</taxon>
        <taxon>Deinococcota</taxon>
        <taxon>Deinococci</taxon>
        <taxon>Deinococcales</taxon>
        <taxon>Deinococcaceae</taxon>
        <taxon>Deinococcus</taxon>
    </lineage>
</organism>
<reference evidence="1 2" key="1">
    <citation type="submission" date="2022-12" db="EMBL/GenBank/DDBJ databases">
        <title>Genome Sequence of Deinococcus aquaticus Type Strain PB314.</title>
        <authorList>
            <person name="Albert C."/>
            <person name="Hill J."/>
            <person name="Boren L."/>
            <person name="Scholz-Ng S."/>
            <person name="Fatema N."/>
            <person name="Grosso R."/>
            <person name="Soboslay E."/>
            <person name="Tuohy J."/>
        </authorList>
    </citation>
    <scope>NUCLEOTIDE SEQUENCE [LARGE SCALE GENOMIC DNA]</scope>
    <source>
        <strain evidence="1 2">PB-314</strain>
        <plasmid evidence="1 2">pDATS03</plasmid>
    </source>
</reference>
<name>A0ABY7V8W9_9DEIO</name>
<sequence length="360" mass="40879">MLKTDQVHSLIEDKGASVALSEIADPFYFGKLEASSILPFDIDELFAICSEYSNKCYITRKELIDTQILRIKYILDYDIALKNIKNDDIITEAGLDEKSDEILQAINERSGLISKYLESVRAVFFKYNTPLNIDDRIVNLSDLLESSTESLRGYYLSLITGLYEIFKIDIAKEMIEKIKNESISIEEVIINIERLKYEYKKITQHQRQRVITILSEQRIVGKVITFTFNISSTYPDLNGRVLDYALVAVHKPSFDDATGSDRNLQKGRFLNIKGTLTAPSRKFYGRDIPVKIMIDRIDTVIDGVNFRRDPYLLNSGTFGNWILEINNPAGSDVGTSIDLAGSDSFGLTVNHAKLFLRIVV</sequence>